<protein>
    <submittedName>
        <fullName evidence="2">Uncharacterized protein</fullName>
    </submittedName>
</protein>
<name>A0A9N7U6H7_PLEPL</name>
<comment type="caution">
    <text evidence="2">The sequence shown here is derived from an EMBL/GenBank/DDBJ whole genome shotgun (WGS) entry which is preliminary data.</text>
</comment>
<feature type="transmembrane region" description="Helical" evidence="1">
    <location>
        <begin position="18"/>
        <end position="35"/>
    </location>
</feature>
<sequence length="115" mass="13275">MRKQQEIVFRVRHVQENVFIFIFIFIFICNFFVSGSSPSSAPTFRFTLLVCFTSTECDGLQVRATGSRLRASDVSELLRRDTGSTDRHQDDFFHPEHHIPSLLLHHLSPVFGPHN</sequence>
<keyword evidence="1" id="KW-1133">Transmembrane helix</keyword>
<proteinExistence type="predicted"/>
<evidence type="ECO:0000313" key="2">
    <source>
        <dbReference type="EMBL" id="CAB1425723.1"/>
    </source>
</evidence>
<keyword evidence="3" id="KW-1185">Reference proteome</keyword>
<dbReference type="AlphaFoldDB" id="A0A9N7U6H7"/>
<keyword evidence="1" id="KW-0812">Transmembrane</keyword>
<keyword evidence="1" id="KW-0472">Membrane</keyword>
<evidence type="ECO:0000256" key="1">
    <source>
        <dbReference type="SAM" id="Phobius"/>
    </source>
</evidence>
<gene>
    <name evidence="2" type="ORF">PLEPLA_LOCUS13656</name>
</gene>
<dbReference type="Proteomes" id="UP001153269">
    <property type="component" value="Unassembled WGS sequence"/>
</dbReference>
<reference evidence="2" key="1">
    <citation type="submission" date="2020-03" db="EMBL/GenBank/DDBJ databases">
        <authorList>
            <person name="Weist P."/>
        </authorList>
    </citation>
    <scope>NUCLEOTIDE SEQUENCE</scope>
</reference>
<evidence type="ECO:0000313" key="3">
    <source>
        <dbReference type="Proteomes" id="UP001153269"/>
    </source>
</evidence>
<organism evidence="2 3">
    <name type="scientific">Pleuronectes platessa</name>
    <name type="common">European plaice</name>
    <dbReference type="NCBI Taxonomy" id="8262"/>
    <lineage>
        <taxon>Eukaryota</taxon>
        <taxon>Metazoa</taxon>
        <taxon>Chordata</taxon>
        <taxon>Craniata</taxon>
        <taxon>Vertebrata</taxon>
        <taxon>Euteleostomi</taxon>
        <taxon>Actinopterygii</taxon>
        <taxon>Neopterygii</taxon>
        <taxon>Teleostei</taxon>
        <taxon>Neoteleostei</taxon>
        <taxon>Acanthomorphata</taxon>
        <taxon>Carangaria</taxon>
        <taxon>Pleuronectiformes</taxon>
        <taxon>Pleuronectoidei</taxon>
        <taxon>Pleuronectidae</taxon>
        <taxon>Pleuronectes</taxon>
    </lineage>
</organism>
<dbReference type="EMBL" id="CADEAL010000828">
    <property type="protein sequence ID" value="CAB1425723.1"/>
    <property type="molecule type" value="Genomic_DNA"/>
</dbReference>
<accession>A0A9N7U6H7</accession>